<feature type="chain" id="PRO_5032863771" evidence="2">
    <location>
        <begin position="33"/>
        <end position="210"/>
    </location>
</feature>
<feature type="signal peptide" evidence="2">
    <location>
        <begin position="1"/>
        <end position="32"/>
    </location>
</feature>
<dbReference type="InterPro" id="IPR015286">
    <property type="entry name" value="Porin_fam_mycobact-type"/>
</dbReference>
<dbReference type="Gene3D" id="2.60.40.1650">
    <property type="entry name" value="Porin MspA (Ig-like beta-sandwich domain)"/>
    <property type="match status" value="1"/>
</dbReference>
<keyword evidence="1 2" id="KW-0732">Signal</keyword>
<proteinExistence type="predicted"/>
<evidence type="ECO:0000313" key="4">
    <source>
        <dbReference type="Proteomes" id="UP000570678"/>
    </source>
</evidence>
<evidence type="ECO:0000256" key="1">
    <source>
        <dbReference type="ARBA" id="ARBA00022729"/>
    </source>
</evidence>
<dbReference type="EMBL" id="JAAXOT010000005">
    <property type="protein sequence ID" value="NKY57000.1"/>
    <property type="molecule type" value="Genomic_DNA"/>
</dbReference>
<comment type="caution">
    <text evidence="3">The sequence shown here is derived from an EMBL/GenBank/DDBJ whole genome shotgun (WGS) entry which is preliminary data.</text>
</comment>
<dbReference type="Proteomes" id="UP000570678">
    <property type="component" value="Unassembled WGS sequence"/>
</dbReference>
<dbReference type="Gene3D" id="2.10.300.10">
    <property type="entry name" value="Porin MspA ribbon domain"/>
    <property type="match status" value="1"/>
</dbReference>
<dbReference type="InterPro" id="IPR036435">
    <property type="entry name" value="Leukocidin/porin_MspA_sf"/>
</dbReference>
<gene>
    <name evidence="3" type="ORF">HGA15_12705</name>
</gene>
<dbReference type="SUPFAM" id="SSF56959">
    <property type="entry name" value="Leukocidin-like"/>
    <property type="match status" value="1"/>
</dbReference>
<evidence type="ECO:0000313" key="3">
    <source>
        <dbReference type="EMBL" id="NKY57000.1"/>
    </source>
</evidence>
<accession>A0A846YGZ7</accession>
<dbReference type="AlphaFoldDB" id="A0A846YGZ7"/>
<reference evidence="3 4" key="1">
    <citation type="submission" date="2020-04" db="EMBL/GenBank/DDBJ databases">
        <title>MicrobeNet Type strains.</title>
        <authorList>
            <person name="Nicholson A.C."/>
        </authorList>
    </citation>
    <scope>NUCLEOTIDE SEQUENCE [LARGE SCALE GENOMIC DNA]</scope>
    <source>
        <strain evidence="3 4">JCM 3332</strain>
    </source>
</reference>
<name>A0A846YGZ7_9NOCA</name>
<protein>
    <submittedName>
        <fullName evidence="3">Porin</fullName>
    </submittedName>
</protein>
<dbReference type="RefSeq" id="WP_063915989.1">
    <property type="nucleotide sequence ID" value="NZ_JAAXOT010000005.1"/>
</dbReference>
<dbReference type="Pfam" id="PF09203">
    <property type="entry name" value="MspA"/>
    <property type="match status" value="1"/>
</dbReference>
<evidence type="ECO:0000256" key="2">
    <source>
        <dbReference type="SAM" id="SignalP"/>
    </source>
</evidence>
<keyword evidence="4" id="KW-1185">Reference proteome</keyword>
<sequence>MGSKHTGRRARVAAAGLATAVALVLSAAPAGAVVDNADIVVDAQQRTITAIQADTMIRGLAPLDRNPLTRMWEHDGRAEFTVTGDKADEFKGTIKIGYLVGFPATFGGKIRVSYSTPSFGWNLGWGTPGLGFNGSLVPTVTGEIEVGFGPGVQQVELASGAITGASGHISLVNFVGTVTGVIGPATIQPYVTVIADSGDTVTTLGRPWDI</sequence>
<organism evidence="3 4">
    <name type="scientific">Nocardia flavorosea</name>
    <dbReference type="NCBI Taxonomy" id="53429"/>
    <lineage>
        <taxon>Bacteria</taxon>
        <taxon>Bacillati</taxon>
        <taxon>Actinomycetota</taxon>
        <taxon>Actinomycetes</taxon>
        <taxon>Mycobacteriales</taxon>
        <taxon>Nocardiaceae</taxon>
        <taxon>Nocardia</taxon>
    </lineage>
</organism>